<dbReference type="PANTHER" id="PTHR30204:SF93">
    <property type="entry name" value="HTH MERR-TYPE DOMAIN-CONTAINING PROTEIN"/>
    <property type="match status" value="1"/>
</dbReference>
<organism evidence="4 5">
    <name type="scientific">Streptomyces changanensis</name>
    <dbReference type="NCBI Taxonomy" id="2964669"/>
    <lineage>
        <taxon>Bacteria</taxon>
        <taxon>Bacillati</taxon>
        <taxon>Actinomycetota</taxon>
        <taxon>Actinomycetes</taxon>
        <taxon>Kitasatosporales</taxon>
        <taxon>Streptomycetaceae</taxon>
        <taxon>Streptomyces</taxon>
    </lineage>
</organism>
<evidence type="ECO:0000256" key="1">
    <source>
        <dbReference type="ARBA" id="ARBA00023125"/>
    </source>
</evidence>
<feature type="region of interest" description="Disordered" evidence="2">
    <location>
        <begin position="1"/>
        <end position="38"/>
    </location>
</feature>
<dbReference type="PROSITE" id="PS50937">
    <property type="entry name" value="HTH_MERR_2"/>
    <property type="match status" value="1"/>
</dbReference>
<evidence type="ECO:0000259" key="3">
    <source>
        <dbReference type="PROSITE" id="PS50937"/>
    </source>
</evidence>
<evidence type="ECO:0000256" key="2">
    <source>
        <dbReference type="SAM" id="MobiDB-lite"/>
    </source>
</evidence>
<dbReference type="SUPFAM" id="SSF46955">
    <property type="entry name" value="Putative DNA-binding domain"/>
    <property type="match status" value="1"/>
</dbReference>
<dbReference type="InterPro" id="IPR047057">
    <property type="entry name" value="MerR_fam"/>
</dbReference>
<evidence type="ECO:0000313" key="5">
    <source>
        <dbReference type="Proteomes" id="UP001060150"/>
    </source>
</evidence>
<dbReference type="RefSeq" id="WP_232790950.1">
    <property type="nucleotide sequence ID" value="NZ_CP102332.1"/>
</dbReference>
<name>A0ABY5NDZ1_9ACTN</name>
<proteinExistence type="predicted"/>
<feature type="region of interest" description="Disordered" evidence="2">
    <location>
        <begin position="263"/>
        <end position="313"/>
    </location>
</feature>
<accession>A0ABY5NDZ1</accession>
<evidence type="ECO:0000313" key="4">
    <source>
        <dbReference type="EMBL" id="UUS34262.1"/>
    </source>
</evidence>
<dbReference type="EMBL" id="CP102332">
    <property type="protein sequence ID" value="UUS34262.1"/>
    <property type="molecule type" value="Genomic_DNA"/>
</dbReference>
<dbReference type="SMART" id="SM00422">
    <property type="entry name" value="HTH_MERR"/>
    <property type="match status" value="1"/>
</dbReference>
<gene>
    <name evidence="4" type="ORF">NRO40_27815</name>
</gene>
<dbReference type="Pfam" id="PF13411">
    <property type="entry name" value="MerR_1"/>
    <property type="match status" value="1"/>
</dbReference>
<dbReference type="InterPro" id="IPR009061">
    <property type="entry name" value="DNA-bd_dom_put_sf"/>
</dbReference>
<reference evidence="4" key="1">
    <citation type="submission" date="2022-08" db="EMBL/GenBank/DDBJ databases">
        <title>Streptomyces changanensis sp. nov., an actinomycete isolated from soil.</title>
        <authorList>
            <person name="Wu H."/>
            <person name="Han L."/>
        </authorList>
    </citation>
    <scope>NUCLEOTIDE SEQUENCE</scope>
    <source>
        <strain evidence="4">HL-66</strain>
    </source>
</reference>
<dbReference type="InterPro" id="IPR000551">
    <property type="entry name" value="MerR-type_HTH_dom"/>
</dbReference>
<dbReference type="Gene3D" id="1.10.1660.10">
    <property type="match status" value="1"/>
</dbReference>
<protein>
    <submittedName>
        <fullName evidence="4">MerR family transcriptional regulator</fullName>
    </submittedName>
</protein>
<feature type="compositionally biased region" description="Low complexity" evidence="2">
    <location>
        <begin position="285"/>
        <end position="299"/>
    </location>
</feature>
<dbReference type="Proteomes" id="UP001060150">
    <property type="component" value="Chromosome"/>
</dbReference>
<keyword evidence="1" id="KW-0238">DNA-binding</keyword>
<keyword evidence="5" id="KW-1185">Reference proteome</keyword>
<dbReference type="PANTHER" id="PTHR30204">
    <property type="entry name" value="REDOX-CYCLING DRUG-SENSING TRANSCRIPTIONAL ACTIVATOR SOXR"/>
    <property type="match status" value="1"/>
</dbReference>
<sequence length="313" mass="33518">MSGRGKQQPDRDGRTGPGDQRQRQRRGKRYRRDELARAAGVKERNLRYYQERGLLPPPEREGRIAWYSDEHLARLRLIDDLLGRGYSVNGIGELLRAWEQGSGIAGLLGLERVMSHGWVNDEPVSLPMSALAELFGTAGTADDTRRAVELGYLRIDGETVTHVSRRLLDATSAVVREGVPVSEILDVAAFVRSQADAVAGRFVDLFRRHVIAGRELDELTPDDVQRVIDAVTALRPVAGDVVAAEFSRAMAERMDAEMSGWLRGAHGTPAAQGAVTPGAQGAVTAEGPAEGAGKAAEAGGAAGAGGAEEPPVE</sequence>
<feature type="domain" description="HTH merR-type" evidence="3">
    <location>
        <begin position="34"/>
        <end position="97"/>
    </location>
</feature>